<gene>
    <name evidence="1" type="ORF">ACETRX_02750</name>
</gene>
<accession>A0ABV6Z8N1</accession>
<sequence>MRHPLLKELAIMEALRSRPSGMLTYVLRNILAGADRSLTTRQVHAKLRLLECEGRVQKVPSCSARDHAWAVKEPAPIPVRDRYYLTRCEHCGWRGSSEQCPVYRGWDDADVGCPACHQSFLCDEIGEGA</sequence>
<name>A0ABV6Z8N1_9HYPH</name>
<evidence type="ECO:0000313" key="2">
    <source>
        <dbReference type="Proteomes" id="UP001595190"/>
    </source>
</evidence>
<reference evidence="1 2" key="1">
    <citation type="submission" date="2024-09" db="EMBL/GenBank/DDBJ databases">
        <title>Description of Labrys sedimenti sp. nov., isolated from a diclofenac-degrading enrichment culture, and genome-based reclassification of Labrys portucalensis as a later heterotypic synonym of Labrys neptuniae.</title>
        <authorList>
            <person name="Tancsics A."/>
            <person name="Csepanyi A."/>
        </authorList>
    </citation>
    <scope>NUCLEOTIDE SEQUENCE [LARGE SCALE GENOMIC DNA]</scope>
    <source>
        <strain evidence="1 2">LMG 23412</strain>
    </source>
</reference>
<comment type="caution">
    <text evidence="1">The sequence shown here is derived from an EMBL/GenBank/DDBJ whole genome shotgun (WGS) entry which is preliminary data.</text>
</comment>
<evidence type="ECO:0000313" key="1">
    <source>
        <dbReference type="EMBL" id="MFC2248524.1"/>
    </source>
</evidence>
<proteinExistence type="predicted"/>
<dbReference type="Proteomes" id="UP001595190">
    <property type="component" value="Unassembled WGS sequence"/>
</dbReference>
<dbReference type="RefSeq" id="WP_394308384.1">
    <property type="nucleotide sequence ID" value="NZ_JBHGPK010000001.1"/>
</dbReference>
<dbReference type="EMBL" id="JBHGPK010000001">
    <property type="protein sequence ID" value="MFC2248524.1"/>
    <property type="molecule type" value="Genomic_DNA"/>
</dbReference>
<organism evidence="1 2">
    <name type="scientific">Labrys neptuniae</name>
    <dbReference type="NCBI Taxonomy" id="376174"/>
    <lineage>
        <taxon>Bacteria</taxon>
        <taxon>Pseudomonadati</taxon>
        <taxon>Pseudomonadota</taxon>
        <taxon>Alphaproteobacteria</taxon>
        <taxon>Hyphomicrobiales</taxon>
        <taxon>Xanthobacteraceae</taxon>
        <taxon>Labrys</taxon>
    </lineage>
</organism>
<protein>
    <submittedName>
        <fullName evidence="1">Uncharacterized protein</fullName>
    </submittedName>
</protein>